<dbReference type="GO" id="GO:0006355">
    <property type="term" value="P:regulation of DNA-templated transcription"/>
    <property type="evidence" value="ECO:0007669"/>
    <property type="project" value="InterPro"/>
</dbReference>
<name>A0A6L6GBB4_STRUB</name>
<dbReference type="PANTHER" id="PTHR30185">
    <property type="entry name" value="CRYPTIC BETA-GLUCOSIDE BGL OPERON ANTITERMINATOR"/>
    <property type="match status" value="1"/>
</dbReference>
<reference evidence="4 5" key="1">
    <citation type="submission" date="2019-11" db="EMBL/GenBank/DDBJ databases">
        <title>Streptococcus uberis isolated from clinical mastitis cases on a southeastern Queensland dairy.</title>
        <authorList>
            <person name="Workentine M.L."/>
            <person name="Price R."/>
            <person name="Olchowy T."/>
        </authorList>
    </citation>
    <scope>NUCLEOTIDE SEQUENCE [LARGE SCALE GENOMIC DNA]</scope>
    <source>
        <strain evidence="4 5">OLC4459-A17</strain>
    </source>
</reference>
<evidence type="ECO:0000256" key="3">
    <source>
        <dbReference type="ARBA" id="ARBA00023163"/>
    </source>
</evidence>
<dbReference type="EMBL" id="WLXI01000064">
    <property type="protein sequence ID" value="MTD02507.1"/>
    <property type="molecule type" value="Genomic_DNA"/>
</dbReference>
<dbReference type="InterPro" id="IPR036634">
    <property type="entry name" value="PRD_sf"/>
</dbReference>
<dbReference type="PROSITE" id="PS51099">
    <property type="entry name" value="PTS_EIIB_TYPE_2"/>
    <property type="match status" value="1"/>
</dbReference>
<dbReference type="CDD" id="cd05568">
    <property type="entry name" value="PTS_IIB_bgl_like"/>
    <property type="match status" value="1"/>
</dbReference>
<dbReference type="RefSeq" id="WP_046390739.1">
    <property type="nucleotide sequence ID" value="NZ_JADFAY010000003.1"/>
</dbReference>
<evidence type="ECO:0000313" key="5">
    <source>
        <dbReference type="Proteomes" id="UP000483839"/>
    </source>
</evidence>
<accession>A0A6L6GBB4</accession>
<keyword evidence="2" id="KW-0805">Transcription regulation</keyword>
<keyword evidence="3" id="KW-0804">Transcription</keyword>
<dbReference type="GO" id="GO:0009401">
    <property type="term" value="P:phosphoenolpyruvate-dependent sugar phosphotransferase system"/>
    <property type="evidence" value="ECO:0007669"/>
    <property type="project" value="InterPro"/>
</dbReference>
<dbReference type="Pfam" id="PF00874">
    <property type="entry name" value="PRD"/>
    <property type="match status" value="1"/>
</dbReference>
<dbReference type="InterPro" id="IPR050661">
    <property type="entry name" value="BglG_antiterminators"/>
</dbReference>
<dbReference type="InterPro" id="IPR016152">
    <property type="entry name" value="PTrfase/Anion_transptr"/>
</dbReference>
<dbReference type="PROSITE" id="PS00372">
    <property type="entry name" value="PTS_EIIA_TYPE_2_HIS"/>
    <property type="match status" value="1"/>
</dbReference>
<proteinExistence type="predicted"/>
<dbReference type="InterPro" id="IPR002178">
    <property type="entry name" value="PTS_EIIA_type-2_dom"/>
</dbReference>
<evidence type="ECO:0000313" key="4">
    <source>
        <dbReference type="EMBL" id="MTD02507.1"/>
    </source>
</evidence>
<organism evidence="4 5">
    <name type="scientific">Streptococcus uberis</name>
    <dbReference type="NCBI Taxonomy" id="1349"/>
    <lineage>
        <taxon>Bacteria</taxon>
        <taxon>Bacillati</taxon>
        <taxon>Bacillota</taxon>
        <taxon>Bacilli</taxon>
        <taxon>Lactobacillales</taxon>
        <taxon>Streptococcaceae</taxon>
        <taxon>Streptococcus</taxon>
    </lineage>
</organism>
<comment type="caution">
    <text evidence="4">The sequence shown here is derived from an EMBL/GenBank/DDBJ whole genome shotgun (WGS) entry which is preliminary data.</text>
</comment>
<dbReference type="PROSITE" id="PS51372">
    <property type="entry name" value="PRD_2"/>
    <property type="match status" value="1"/>
</dbReference>
<dbReference type="InterPro" id="IPR011608">
    <property type="entry name" value="PRD"/>
</dbReference>
<keyword evidence="1" id="KW-0677">Repeat</keyword>
<gene>
    <name evidence="4" type="ORF">GKS16_09530</name>
</gene>
<dbReference type="CDD" id="cd00211">
    <property type="entry name" value="PTS_IIA_fru"/>
    <property type="match status" value="1"/>
</dbReference>
<dbReference type="Gene3D" id="3.40.930.10">
    <property type="entry name" value="Mannitol-specific EII, Chain A"/>
    <property type="match status" value="1"/>
</dbReference>
<dbReference type="SUPFAM" id="SSF55804">
    <property type="entry name" value="Phoshotransferase/anion transport protein"/>
    <property type="match status" value="1"/>
</dbReference>
<sequence>MVDNKAVVVLVTLMINPDLSLYELTLKTKFSLKEIKECIETINHFLTTNGYGALIKSHSGYRIPLDVRRDTSKIVDILNQSQVYLPQNDRVHLIYLYTFCRRDFVSNNHYQDFLKVSKNTTLADIKALRDMMTDYNLELRYTRTKGYCLVGDELSKHRMAIAVISSLLKSSFGLWALDYVLTAWSYPVSYEDIAQRAKDYYHTFHMTPIIDRLAECLYSIIFIICRYQRDVQHVFEEPLAISEQLMDLTTLLVTSIEQQMGQKMTLSAQDCGYFSLLLAACFEGEGEFTSAFFHSLTEAIIDNMQEISILQFKNREELTENVQRHLIPAYYRLRYGLPNDNTYTERIKKNYSDLFALVKESLQPLSDTLGFALPDSEVAYFVLHFGGYLKKAGSDSQKKAYTAVIICPNGLSSSLIIKENLRLLFPNITFRGISRIDQLKTMSDSCYDMIFSTVAMTSKKPSYLVSMTMTDDQSYQLMELVHQDFPEMSQDLEIEQLVKVISQYATVSNEKELRFALRSFLRQNQKRKDNRPLLHEFITEKTYRVSSQRLNWKDAIRLSAQPLLDSGQILSTYPEAMISKVEEFGPFINLGSGIAIPHARPEDGVQSVGMSMLVLENPIYLLDDPKQEIYLLICIAAIDNETHLKALSHLTTILRDKENVNALIASRSYQDIKEIIKQEA</sequence>
<dbReference type="InterPro" id="IPR013011">
    <property type="entry name" value="PTS_EIIB_2"/>
</dbReference>
<dbReference type="GO" id="GO:0008982">
    <property type="term" value="F:protein-N(PI)-phosphohistidine-sugar phosphotransferase activity"/>
    <property type="evidence" value="ECO:0007669"/>
    <property type="project" value="InterPro"/>
</dbReference>
<evidence type="ECO:0000256" key="2">
    <source>
        <dbReference type="ARBA" id="ARBA00023015"/>
    </source>
</evidence>
<dbReference type="Proteomes" id="UP000483839">
    <property type="component" value="Unassembled WGS sequence"/>
</dbReference>
<dbReference type="PROSITE" id="PS51094">
    <property type="entry name" value="PTS_EIIA_TYPE_2"/>
    <property type="match status" value="1"/>
</dbReference>
<protein>
    <submittedName>
        <fullName evidence="4">PRD domain-containing protein</fullName>
    </submittedName>
</protein>
<dbReference type="Gene3D" id="1.10.1790.10">
    <property type="entry name" value="PRD domain"/>
    <property type="match status" value="1"/>
</dbReference>
<dbReference type="SUPFAM" id="SSF63520">
    <property type="entry name" value="PTS-regulatory domain, PRD"/>
    <property type="match status" value="1"/>
</dbReference>
<evidence type="ECO:0000256" key="1">
    <source>
        <dbReference type="ARBA" id="ARBA00022737"/>
    </source>
</evidence>
<dbReference type="Pfam" id="PF00359">
    <property type="entry name" value="PTS_EIIA_2"/>
    <property type="match status" value="1"/>
</dbReference>
<dbReference type="AlphaFoldDB" id="A0A6L6GBB4"/>
<dbReference type="PANTHER" id="PTHR30185:SF18">
    <property type="entry name" value="TRANSCRIPTIONAL REGULATOR MTLR"/>
    <property type="match status" value="1"/>
</dbReference>